<feature type="transmembrane region" description="Helical" evidence="1">
    <location>
        <begin position="222"/>
        <end position="243"/>
    </location>
</feature>
<dbReference type="RefSeq" id="WP_133821457.1">
    <property type="nucleotide sequence ID" value="NZ_SNZH01000021.1"/>
</dbReference>
<keyword evidence="3" id="KW-1185">Reference proteome</keyword>
<comment type="caution">
    <text evidence="2">The sequence shown here is derived from an EMBL/GenBank/DDBJ whole genome shotgun (WGS) entry which is preliminary data.</text>
</comment>
<keyword evidence="1" id="KW-0812">Transmembrane</keyword>
<feature type="transmembrane region" description="Helical" evidence="1">
    <location>
        <begin position="36"/>
        <end position="57"/>
    </location>
</feature>
<evidence type="ECO:0000256" key="1">
    <source>
        <dbReference type="SAM" id="Phobius"/>
    </source>
</evidence>
<name>A0A4R6YLY1_9GAMM</name>
<reference evidence="2 3" key="1">
    <citation type="submission" date="2019-03" db="EMBL/GenBank/DDBJ databases">
        <title>Genomic Encyclopedia of Type Strains, Phase IV (KMG-IV): sequencing the most valuable type-strain genomes for metagenomic binning, comparative biology and taxonomic classification.</title>
        <authorList>
            <person name="Goeker M."/>
        </authorList>
    </citation>
    <scope>NUCLEOTIDE SEQUENCE [LARGE SCALE GENOMIC DNA]</scope>
    <source>
        <strain evidence="2 3">DSM 21667</strain>
    </source>
</reference>
<evidence type="ECO:0000313" key="3">
    <source>
        <dbReference type="Proteomes" id="UP000295293"/>
    </source>
</evidence>
<feature type="transmembrane region" description="Helical" evidence="1">
    <location>
        <begin position="77"/>
        <end position="97"/>
    </location>
</feature>
<accession>A0A4R6YLY1</accession>
<gene>
    <name evidence="2" type="ORF">DFR29_12124</name>
</gene>
<organism evidence="2 3">
    <name type="scientific">Tahibacter aquaticus</name>
    <dbReference type="NCBI Taxonomy" id="520092"/>
    <lineage>
        <taxon>Bacteria</taxon>
        <taxon>Pseudomonadati</taxon>
        <taxon>Pseudomonadota</taxon>
        <taxon>Gammaproteobacteria</taxon>
        <taxon>Lysobacterales</taxon>
        <taxon>Rhodanobacteraceae</taxon>
        <taxon>Tahibacter</taxon>
    </lineage>
</organism>
<dbReference type="OrthoDB" id="128751at2"/>
<protein>
    <submittedName>
        <fullName evidence="2">Uncharacterized protein</fullName>
    </submittedName>
</protein>
<dbReference type="AlphaFoldDB" id="A0A4R6YLY1"/>
<feature type="transmembrane region" description="Helical" evidence="1">
    <location>
        <begin position="103"/>
        <end position="125"/>
    </location>
</feature>
<dbReference type="EMBL" id="SNZH01000021">
    <property type="protein sequence ID" value="TDR38352.1"/>
    <property type="molecule type" value="Genomic_DNA"/>
</dbReference>
<keyword evidence="1" id="KW-1133">Transmembrane helix</keyword>
<sequence length="253" mass="27642">MTRQRTALSTLIVLLLVLWAGFIVHRSPRFPGSLTGGVLAVSGASLIVVFSVFYSAVKRFPALRQAFSKYLSMQQLLSVHVYTGALGAILVLLHTGHRFESNLGIALTSSMLFSVLSGYVGGHLLGRVSVELREKQSLLVQLETAYNAAVDELARKPESPIAPVIPDSPFSFARMRSAIAPKISTSGSERAPGDAAGIASSIAELEYSIRSHERVKRLSSRWLVLHIGTSLVFYVLLALHVWASIHFGLRWFQ</sequence>
<dbReference type="Proteomes" id="UP000295293">
    <property type="component" value="Unassembled WGS sequence"/>
</dbReference>
<keyword evidence="1" id="KW-0472">Membrane</keyword>
<evidence type="ECO:0000313" key="2">
    <source>
        <dbReference type="EMBL" id="TDR38352.1"/>
    </source>
</evidence>
<proteinExistence type="predicted"/>